<dbReference type="InterPro" id="IPR044929">
    <property type="entry name" value="DNA/RNA_non-sp_Endonuclease_sf"/>
</dbReference>
<sequence length="609" mass="63613">MASRQLVVGAVVGAGLGGAATFFYLRHQQQQAAPAKPRAAEFAPPGAAKPMFKYGMPVGDRLRLFSDYAASFDTRLRNPRWVLEHVTAAGLAVKGGTRADSQFQEDAGIERRFRSKLEDFRGSGFDRGHMAPAANHKGSQAAMDDTFTLTNMSPQVGAGFNRDYWARFERFVQDLAKRCDDVWIVTGPLYLPQRSPTPQATGAPGYHMQHPMIGTPPQLMAVPSHYFKVVLGEYSGGRRAAVGAFVMPNAAIDPEVPLASFAVPIGALEEVAGLRFFPGYLSDVRREAVDETALVVQAIGASQLRRIKPGMPQQPPLLPAPAGATPAPALPAAAAMPADALAPAALPPTDQRRAAGAVHVCEHTECKLPAERFWESNGGGKGGKGKRELRRTSSGGFCGSLLTRNPGANPSTSWAGLFTFSGGELTTGPNGNGVSEKLGANQWTFVPNDPAQMAIFPNSTVMVTFCCNAPDNAQVQASFRAIFSYDYRGVGYNPPPPSPPSPPPPSPPSPRPPPPAPRPPPPSPPAPPTAAVPAPAPVQPVQPVAAQEAAPAPAPATDFAITEAASLTAEKETEAPPAVTVPPSGAARAAQAAGMLLACAAAAVAALLA</sequence>
<feature type="region of interest" description="Disordered" evidence="10">
    <location>
        <begin position="563"/>
        <end position="583"/>
    </location>
</feature>
<dbReference type="GO" id="GO:0004521">
    <property type="term" value="F:RNA endonuclease activity"/>
    <property type="evidence" value="ECO:0007669"/>
    <property type="project" value="TreeGrafter"/>
</dbReference>
<dbReference type="GO" id="GO:0005634">
    <property type="term" value="C:nucleus"/>
    <property type="evidence" value="ECO:0007669"/>
    <property type="project" value="TreeGrafter"/>
</dbReference>
<dbReference type="STRING" id="554055.A0A2P6VNI3"/>
<dbReference type="OrthoDB" id="5418055at2759"/>
<feature type="binding site" evidence="9">
    <location>
        <position position="161"/>
    </location>
    <ligand>
        <name>Mg(2+)</name>
        <dbReference type="ChEBI" id="CHEBI:18420"/>
        <note>catalytic</note>
    </ligand>
</feature>
<keyword evidence="4 9" id="KW-0479">Metal-binding</keyword>
<dbReference type="InterPro" id="IPR001604">
    <property type="entry name" value="Endo_G_ENPP1-like_dom"/>
</dbReference>
<dbReference type="GO" id="GO:0046872">
    <property type="term" value="F:metal ion binding"/>
    <property type="evidence" value="ECO:0007669"/>
    <property type="project" value="UniProtKB-KW"/>
</dbReference>
<evidence type="ECO:0000256" key="8">
    <source>
        <dbReference type="PIRSR" id="PIRSR640255-1"/>
    </source>
</evidence>
<dbReference type="SMART" id="SM00892">
    <property type="entry name" value="Endonuclease_NS"/>
    <property type="match status" value="1"/>
</dbReference>
<dbReference type="InterPro" id="IPR020821">
    <property type="entry name" value="ENPP1-3/EXOG-like_nuc-like"/>
</dbReference>
<dbReference type="GO" id="GO:0005743">
    <property type="term" value="C:mitochondrial inner membrane"/>
    <property type="evidence" value="ECO:0007669"/>
    <property type="project" value="TreeGrafter"/>
</dbReference>
<feature type="region of interest" description="Disordered" evidence="10">
    <location>
        <begin position="493"/>
        <end position="536"/>
    </location>
</feature>
<evidence type="ECO:0000256" key="2">
    <source>
        <dbReference type="ARBA" id="ARBA00010052"/>
    </source>
</evidence>
<comment type="similarity">
    <text evidence="2">Belongs to the DNA/RNA non-specific endonuclease family.</text>
</comment>
<evidence type="ECO:0000256" key="1">
    <source>
        <dbReference type="ARBA" id="ARBA00001946"/>
    </source>
</evidence>
<feature type="active site" description="Proton acceptor" evidence="8">
    <location>
        <position position="129"/>
    </location>
</feature>
<evidence type="ECO:0000256" key="7">
    <source>
        <dbReference type="ARBA" id="ARBA00022842"/>
    </source>
</evidence>
<dbReference type="AlphaFoldDB" id="A0A2P6VNI3"/>
<reference evidence="13 14" key="1">
    <citation type="journal article" date="2018" name="Plant J.">
        <title>Genome sequences of Chlorella sorokiniana UTEX 1602 and Micractinium conductrix SAG 241.80: implications to maltose excretion by a green alga.</title>
        <authorList>
            <person name="Arriola M.B."/>
            <person name="Velmurugan N."/>
            <person name="Zhang Y."/>
            <person name="Plunkett M.H."/>
            <person name="Hondzo H."/>
            <person name="Barney B.M."/>
        </authorList>
    </citation>
    <scope>NUCLEOTIDE SEQUENCE [LARGE SCALE GENOMIC DNA]</scope>
    <source>
        <strain evidence="13 14">SAG 241.80</strain>
    </source>
</reference>
<dbReference type="PANTHER" id="PTHR13966:SF5">
    <property type="entry name" value="ENDONUCLEASE G, MITOCHONDRIAL"/>
    <property type="match status" value="1"/>
</dbReference>
<dbReference type="Gene3D" id="3.40.570.10">
    <property type="entry name" value="Extracellular Endonuclease, subunit A"/>
    <property type="match status" value="1"/>
</dbReference>
<dbReference type="SUPFAM" id="SSF54060">
    <property type="entry name" value="His-Me finger endonucleases"/>
    <property type="match status" value="1"/>
</dbReference>
<evidence type="ECO:0000313" key="14">
    <source>
        <dbReference type="Proteomes" id="UP000239649"/>
    </source>
</evidence>
<protein>
    <submittedName>
        <fullName evidence="13">Mitochondrial nuclease</fullName>
    </submittedName>
</protein>
<gene>
    <name evidence="13" type="ORF">C2E20_1500</name>
</gene>
<evidence type="ECO:0000256" key="6">
    <source>
        <dbReference type="ARBA" id="ARBA00022801"/>
    </source>
</evidence>
<dbReference type="CDD" id="cd00091">
    <property type="entry name" value="NUC"/>
    <property type="match status" value="1"/>
</dbReference>
<keyword evidence="14" id="KW-1185">Reference proteome</keyword>
<dbReference type="InterPro" id="IPR044925">
    <property type="entry name" value="His-Me_finger_sf"/>
</dbReference>
<dbReference type="GO" id="GO:0003676">
    <property type="term" value="F:nucleic acid binding"/>
    <property type="evidence" value="ECO:0007669"/>
    <property type="project" value="InterPro"/>
</dbReference>
<comment type="cofactor">
    <cofactor evidence="1">
        <name>Mg(2+)</name>
        <dbReference type="ChEBI" id="CHEBI:18420"/>
    </cofactor>
</comment>
<dbReference type="PANTHER" id="PTHR13966">
    <property type="entry name" value="ENDONUCLEASE RELATED"/>
    <property type="match status" value="1"/>
</dbReference>
<evidence type="ECO:0000256" key="3">
    <source>
        <dbReference type="ARBA" id="ARBA00022722"/>
    </source>
</evidence>
<dbReference type="EMBL" id="LHPF02000002">
    <property type="protein sequence ID" value="PSC75639.1"/>
    <property type="molecule type" value="Genomic_DNA"/>
</dbReference>
<feature type="domain" description="DNA/RNA non-specific endonuclease/pyrophosphatase/phosphodiesterase" evidence="12">
    <location>
        <begin position="64"/>
        <end position="283"/>
    </location>
</feature>
<evidence type="ECO:0000313" key="13">
    <source>
        <dbReference type="EMBL" id="PSC75639.1"/>
    </source>
</evidence>
<evidence type="ECO:0000256" key="5">
    <source>
        <dbReference type="ARBA" id="ARBA00022759"/>
    </source>
</evidence>
<keyword evidence="5" id="KW-0255">Endonuclease</keyword>
<organism evidence="13 14">
    <name type="scientific">Micractinium conductrix</name>
    <dbReference type="NCBI Taxonomy" id="554055"/>
    <lineage>
        <taxon>Eukaryota</taxon>
        <taxon>Viridiplantae</taxon>
        <taxon>Chlorophyta</taxon>
        <taxon>core chlorophytes</taxon>
        <taxon>Trebouxiophyceae</taxon>
        <taxon>Chlorellales</taxon>
        <taxon>Chlorellaceae</taxon>
        <taxon>Chlorella clade</taxon>
        <taxon>Micractinium</taxon>
    </lineage>
</organism>
<keyword evidence="3" id="KW-0540">Nuclease</keyword>
<evidence type="ECO:0000256" key="9">
    <source>
        <dbReference type="PIRSR" id="PIRSR640255-2"/>
    </source>
</evidence>
<feature type="domain" description="ENPP1-3/EXOG-like endonuclease/phosphodiesterase" evidence="11">
    <location>
        <begin position="65"/>
        <end position="283"/>
    </location>
</feature>
<name>A0A2P6VNI3_9CHLO</name>
<dbReference type="PROSITE" id="PS01070">
    <property type="entry name" value="NUCLEASE_NON_SPEC"/>
    <property type="match status" value="1"/>
</dbReference>
<evidence type="ECO:0000256" key="10">
    <source>
        <dbReference type="SAM" id="MobiDB-lite"/>
    </source>
</evidence>
<dbReference type="InterPro" id="IPR040255">
    <property type="entry name" value="Non-specific_endonuclease"/>
</dbReference>
<accession>A0A2P6VNI3</accession>
<dbReference type="InterPro" id="IPR018524">
    <property type="entry name" value="DNA/RNA_endonuclease_AS"/>
</dbReference>
<evidence type="ECO:0000259" key="11">
    <source>
        <dbReference type="SMART" id="SM00477"/>
    </source>
</evidence>
<dbReference type="Pfam" id="PF01223">
    <property type="entry name" value="Endonuclease_NS"/>
    <property type="match status" value="1"/>
</dbReference>
<dbReference type="GO" id="GO:0000014">
    <property type="term" value="F:single-stranded DNA endodeoxyribonuclease activity"/>
    <property type="evidence" value="ECO:0007669"/>
    <property type="project" value="TreeGrafter"/>
</dbReference>
<keyword evidence="6" id="KW-0378">Hydrolase</keyword>
<comment type="caution">
    <text evidence="13">The sequence shown here is derived from an EMBL/GenBank/DDBJ whole genome shotgun (WGS) entry which is preliminary data.</text>
</comment>
<evidence type="ECO:0000259" key="12">
    <source>
        <dbReference type="SMART" id="SM00892"/>
    </source>
</evidence>
<proteinExistence type="inferred from homology"/>
<dbReference type="Proteomes" id="UP000239649">
    <property type="component" value="Unassembled WGS sequence"/>
</dbReference>
<dbReference type="SMART" id="SM00477">
    <property type="entry name" value="NUC"/>
    <property type="match status" value="1"/>
</dbReference>
<evidence type="ECO:0000256" key="4">
    <source>
        <dbReference type="ARBA" id="ARBA00022723"/>
    </source>
</evidence>
<keyword evidence="7" id="KW-0460">Magnesium</keyword>